<dbReference type="GO" id="GO:0004674">
    <property type="term" value="F:protein serine/threonine kinase activity"/>
    <property type="evidence" value="ECO:0007669"/>
    <property type="project" value="TreeGrafter"/>
</dbReference>
<proteinExistence type="predicted"/>
<dbReference type="OrthoDB" id="5987198at2759"/>
<sequence>MAPVVSSSYDLEGPERYEDLFLLDKDECWWRDRYEVFIQHGYELRPRFRPGWKPSWEGTKKPPFLCEDGQFNMHPKTMDATRTSDGKRIKMKKLVKSSKELEIARFFSSEDMSKDPRNHCVSVLDVFSEEGSRLEFMVMPLLTSYQDPPFSTVDEALDFVKQLLEGLVFMHEHRVAHRDCSSINIMMDGDPLYSKGFHPSLPMLDASGKMARPRRRRNAQGVKYYFVDFGISSRFDGTEQTRLVTGRDGLDKDVPELHQSVPYDPFLVDIFILGNLFRKELIYVYDNMSFLEPLVERMTEQEPSDRPTASEALAMFNDLVRKQSPRSLRWTLIHFDGTKFDRAVWTTESLVHELSILVKTSLTFMKRGTLKENRTNWWHL</sequence>
<feature type="domain" description="Protein kinase" evidence="3">
    <location>
        <begin position="42"/>
        <end position="320"/>
    </location>
</feature>
<keyword evidence="1" id="KW-0547">Nucleotide-binding</keyword>
<comment type="caution">
    <text evidence="4">The sequence shown here is derived from an EMBL/GenBank/DDBJ whole genome shotgun (WGS) entry which is preliminary data.</text>
</comment>
<reference evidence="4" key="1">
    <citation type="submission" date="2016-06" db="EMBL/GenBank/DDBJ databases">
        <title>Draft Genome sequence of the fungus Inonotus baumii.</title>
        <authorList>
            <person name="Zhu H."/>
            <person name="Lin W."/>
        </authorList>
    </citation>
    <scope>NUCLEOTIDE SEQUENCE</scope>
    <source>
        <strain evidence="4">821</strain>
    </source>
</reference>
<dbReference type="Gene3D" id="1.10.510.10">
    <property type="entry name" value="Transferase(Phosphotransferase) domain 1"/>
    <property type="match status" value="1"/>
</dbReference>
<dbReference type="GO" id="GO:0005737">
    <property type="term" value="C:cytoplasm"/>
    <property type="evidence" value="ECO:0007669"/>
    <property type="project" value="TreeGrafter"/>
</dbReference>
<evidence type="ECO:0000313" key="4">
    <source>
        <dbReference type="EMBL" id="OCB91804.1"/>
    </source>
</evidence>
<protein>
    <recommendedName>
        <fullName evidence="3">Protein kinase domain-containing protein</fullName>
    </recommendedName>
</protein>
<accession>A0A9Q5NF31</accession>
<dbReference type="SUPFAM" id="SSF56112">
    <property type="entry name" value="Protein kinase-like (PK-like)"/>
    <property type="match status" value="1"/>
</dbReference>
<dbReference type="AlphaFoldDB" id="A0A9Q5NF31"/>
<dbReference type="InterPro" id="IPR011009">
    <property type="entry name" value="Kinase-like_dom_sf"/>
</dbReference>
<organism evidence="4 5">
    <name type="scientific">Sanghuangporus baumii</name>
    <name type="common">Phellinus baumii</name>
    <dbReference type="NCBI Taxonomy" id="108892"/>
    <lineage>
        <taxon>Eukaryota</taxon>
        <taxon>Fungi</taxon>
        <taxon>Dikarya</taxon>
        <taxon>Basidiomycota</taxon>
        <taxon>Agaricomycotina</taxon>
        <taxon>Agaricomycetes</taxon>
        <taxon>Hymenochaetales</taxon>
        <taxon>Hymenochaetaceae</taxon>
        <taxon>Sanghuangporus</taxon>
    </lineage>
</organism>
<evidence type="ECO:0000256" key="1">
    <source>
        <dbReference type="ARBA" id="ARBA00022741"/>
    </source>
</evidence>
<dbReference type="EMBL" id="LNZH02000062">
    <property type="protein sequence ID" value="OCB91804.1"/>
    <property type="molecule type" value="Genomic_DNA"/>
</dbReference>
<dbReference type="PROSITE" id="PS50011">
    <property type="entry name" value="PROTEIN_KINASE_DOM"/>
    <property type="match status" value="1"/>
</dbReference>
<dbReference type="GO" id="GO:0005524">
    <property type="term" value="F:ATP binding"/>
    <property type="evidence" value="ECO:0007669"/>
    <property type="project" value="UniProtKB-KW"/>
</dbReference>
<dbReference type="PANTHER" id="PTHR24346:SF30">
    <property type="entry name" value="MATERNAL EMBRYONIC LEUCINE ZIPPER KINASE"/>
    <property type="match status" value="1"/>
</dbReference>
<keyword evidence="5" id="KW-1185">Reference proteome</keyword>
<dbReference type="SMART" id="SM00220">
    <property type="entry name" value="S_TKc"/>
    <property type="match status" value="1"/>
</dbReference>
<evidence type="ECO:0000259" key="3">
    <source>
        <dbReference type="PROSITE" id="PS50011"/>
    </source>
</evidence>
<dbReference type="PANTHER" id="PTHR24346">
    <property type="entry name" value="MAP/MICROTUBULE AFFINITY-REGULATING KINASE"/>
    <property type="match status" value="1"/>
</dbReference>
<dbReference type="Proteomes" id="UP000757232">
    <property type="component" value="Unassembled WGS sequence"/>
</dbReference>
<name>A0A9Q5NF31_SANBA</name>
<gene>
    <name evidence="4" type="ORF">A7U60_g917</name>
</gene>
<evidence type="ECO:0000256" key="2">
    <source>
        <dbReference type="ARBA" id="ARBA00022840"/>
    </source>
</evidence>
<keyword evidence="2" id="KW-0067">ATP-binding</keyword>
<dbReference type="GO" id="GO:0035556">
    <property type="term" value="P:intracellular signal transduction"/>
    <property type="evidence" value="ECO:0007669"/>
    <property type="project" value="TreeGrafter"/>
</dbReference>
<evidence type="ECO:0000313" key="5">
    <source>
        <dbReference type="Proteomes" id="UP000757232"/>
    </source>
</evidence>
<dbReference type="InterPro" id="IPR000719">
    <property type="entry name" value="Prot_kinase_dom"/>
</dbReference>